<dbReference type="Proteomes" id="UP000789508">
    <property type="component" value="Unassembled WGS sequence"/>
</dbReference>
<comment type="similarity">
    <text evidence="1">Belongs to the UPF0235 family.</text>
</comment>
<evidence type="ECO:0000313" key="4">
    <source>
        <dbReference type="Proteomes" id="UP000789508"/>
    </source>
</evidence>
<keyword evidence="4" id="KW-1185">Reference proteome</keyword>
<protein>
    <submittedName>
        <fullName evidence="3">1396_t:CDS:1</fullName>
    </submittedName>
</protein>
<dbReference type="AlphaFoldDB" id="A0A9N8W4T0"/>
<reference evidence="3" key="1">
    <citation type="submission" date="2021-06" db="EMBL/GenBank/DDBJ databases">
        <authorList>
            <person name="Kallberg Y."/>
            <person name="Tangrot J."/>
            <person name="Rosling A."/>
        </authorList>
    </citation>
    <scope>NUCLEOTIDE SEQUENCE</scope>
    <source>
        <strain evidence="3">FL130A</strain>
    </source>
</reference>
<dbReference type="OrthoDB" id="244097at2759"/>
<sequence length="136" mass="14748">MAKSKKSKSSEGDGERNADTKKLKTKDSSNAMSSGPISLISEGSLKISLLVKPGAKESRVSDISEDYIGVQIAAPPRDGEANKEIVSFLAQVFQTRKTDISIMSGMKSREKVVRVDGGKDLSIEKIRESLESNMQQ</sequence>
<feature type="region of interest" description="Disordered" evidence="2">
    <location>
        <begin position="1"/>
        <end position="37"/>
    </location>
</feature>
<dbReference type="PANTHER" id="PTHR13420">
    <property type="entry name" value="UPF0235 PROTEIN C15ORF40"/>
    <property type="match status" value="1"/>
</dbReference>
<dbReference type="Gene3D" id="3.30.1200.10">
    <property type="entry name" value="YggU-like"/>
    <property type="match status" value="1"/>
</dbReference>
<organism evidence="3 4">
    <name type="scientific">Ambispora leptoticha</name>
    <dbReference type="NCBI Taxonomy" id="144679"/>
    <lineage>
        <taxon>Eukaryota</taxon>
        <taxon>Fungi</taxon>
        <taxon>Fungi incertae sedis</taxon>
        <taxon>Mucoromycota</taxon>
        <taxon>Glomeromycotina</taxon>
        <taxon>Glomeromycetes</taxon>
        <taxon>Archaeosporales</taxon>
        <taxon>Ambisporaceae</taxon>
        <taxon>Ambispora</taxon>
    </lineage>
</organism>
<name>A0A9N8W4T0_9GLOM</name>
<dbReference type="HAMAP" id="MF_00634">
    <property type="entry name" value="UPF0235"/>
    <property type="match status" value="1"/>
</dbReference>
<dbReference type="EMBL" id="CAJVPS010000296">
    <property type="protein sequence ID" value="CAG8474218.1"/>
    <property type="molecule type" value="Genomic_DNA"/>
</dbReference>
<dbReference type="InterPro" id="IPR003746">
    <property type="entry name" value="DUF167"/>
</dbReference>
<proteinExistence type="inferred from homology"/>
<dbReference type="PANTHER" id="PTHR13420:SF7">
    <property type="entry name" value="UPF0235 PROTEIN C15ORF40"/>
    <property type="match status" value="1"/>
</dbReference>
<dbReference type="GO" id="GO:0005737">
    <property type="term" value="C:cytoplasm"/>
    <property type="evidence" value="ECO:0007669"/>
    <property type="project" value="TreeGrafter"/>
</dbReference>
<evidence type="ECO:0000256" key="1">
    <source>
        <dbReference type="ARBA" id="ARBA00010364"/>
    </source>
</evidence>
<evidence type="ECO:0000313" key="3">
    <source>
        <dbReference type="EMBL" id="CAG8474218.1"/>
    </source>
</evidence>
<dbReference type="Pfam" id="PF02594">
    <property type="entry name" value="DUF167"/>
    <property type="match status" value="1"/>
</dbReference>
<dbReference type="InterPro" id="IPR036591">
    <property type="entry name" value="YggU-like_sf"/>
</dbReference>
<evidence type="ECO:0000256" key="2">
    <source>
        <dbReference type="SAM" id="MobiDB-lite"/>
    </source>
</evidence>
<dbReference type="SMART" id="SM01152">
    <property type="entry name" value="DUF167"/>
    <property type="match status" value="1"/>
</dbReference>
<dbReference type="SUPFAM" id="SSF69786">
    <property type="entry name" value="YggU-like"/>
    <property type="match status" value="1"/>
</dbReference>
<gene>
    <name evidence="3" type="ORF">ALEPTO_LOCUS2161</name>
</gene>
<dbReference type="NCBIfam" id="TIGR00251">
    <property type="entry name" value="DUF167 family protein"/>
    <property type="match status" value="1"/>
</dbReference>
<accession>A0A9N8W4T0</accession>
<comment type="caution">
    <text evidence="3">The sequence shown here is derived from an EMBL/GenBank/DDBJ whole genome shotgun (WGS) entry which is preliminary data.</text>
</comment>
<feature type="compositionally biased region" description="Basic and acidic residues" evidence="2">
    <location>
        <begin position="8"/>
        <end position="27"/>
    </location>
</feature>